<dbReference type="InterPro" id="IPR050330">
    <property type="entry name" value="Bact_OuterMem_StrucFunc"/>
</dbReference>
<dbReference type="PANTHER" id="PTHR30329:SF21">
    <property type="entry name" value="LIPOPROTEIN YIAD-RELATED"/>
    <property type="match status" value="1"/>
</dbReference>
<evidence type="ECO:0000256" key="4">
    <source>
        <dbReference type="PROSITE-ProRule" id="PRU00473"/>
    </source>
</evidence>
<dbReference type="InterPro" id="IPR002035">
    <property type="entry name" value="VWF_A"/>
</dbReference>
<dbReference type="InterPro" id="IPR036737">
    <property type="entry name" value="OmpA-like_sf"/>
</dbReference>
<evidence type="ECO:0000256" key="3">
    <source>
        <dbReference type="ARBA" id="ARBA00023237"/>
    </source>
</evidence>
<evidence type="ECO:0000256" key="2">
    <source>
        <dbReference type="ARBA" id="ARBA00023136"/>
    </source>
</evidence>
<organism evidence="9">
    <name type="scientific">uncultured delta proteobacterium</name>
    <dbReference type="NCBI Taxonomy" id="34034"/>
    <lineage>
        <taxon>Bacteria</taxon>
        <taxon>Deltaproteobacteria</taxon>
        <taxon>environmental samples</taxon>
    </lineage>
</organism>
<dbReference type="PANTHER" id="PTHR30329">
    <property type="entry name" value="STATOR ELEMENT OF FLAGELLAR MOTOR COMPLEX"/>
    <property type="match status" value="1"/>
</dbReference>
<dbReference type="CDD" id="cd07185">
    <property type="entry name" value="OmpA_C-like"/>
    <property type="match status" value="1"/>
</dbReference>
<dbReference type="SUPFAM" id="SSF53300">
    <property type="entry name" value="vWA-like"/>
    <property type="match status" value="1"/>
</dbReference>
<reference evidence="9" key="1">
    <citation type="submission" date="2016-04" db="EMBL/GenBank/DDBJ databases">
        <authorList>
            <person name="Evans L.H."/>
            <person name="Alamgir A."/>
            <person name="Owens N."/>
            <person name="Weber N.D."/>
            <person name="Virtaneva K."/>
            <person name="Barbian K."/>
            <person name="Babar A."/>
            <person name="Rosenke K."/>
        </authorList>
    </citation>
    <scope>NUCLEOTIDE SEQUENCE</scope>
    <source>
        <strain evidence="9">86</strain>
    </source>
</reference>
<feature type="signal peptide" evidence="6">
    <location>
        <begin position="1"/>
        <end position="23"/>
    </location>
</feature>
<dbReference type="AlphaFoldDB" id="A0A212J763"/>
<feature type="domain" description="VWFA" evidence="7">
    <location>
        <begin position="35"/>
        <end position="223"/>
    </location>
</feature>
<keyword evidence="3" id="KW-0998">Cell outer membrane</keyword>
<accession>A0A212J763</accession>
<dbReference type="EMBL" id="FLUQ01000001">
    <property type="protein sequence ID" value="SBV95244.1"/>
    <property type="molecule type" value="Genomic_DNA"/>
</dbReference>
<sequence>MKFFKSFALLAAMTLMFAVSATAAPVGNLIPKINSFDFLVDQSGSMMMSNNSAGLLTRTTTKAAIAKEALFRVNDEIPALGYSGGMHTFAPLSEVLPQSTYNQASMKKAIESLKTDLPIYGRLTPWGDSIGSLAGDYNRMSRKAGVIMVTDGNSNLGSDPVAQVTALYNANPDICVHVISVADKPEGKAAIQKIASMRSCSVVVEAAELVRSDAAVQKFVADVFYDVAGGRIDLRSVQFGFDSAVITDESAAILDEVAKMLQGSPRNLEIGGHTCSIGSDEYNMGLSQRRANAVKNYLAKKGIPAASMTAVGYGESQPKFDNRTEEGRRLNRRAEIN</sequence>
<feature type="domain" description="OmpA-like" evidence="8">
    <location>
        <begin position="227"/>
        <end position="337"/>
    </location>
</feature>
<feature type="region of interest" description="Disordered" evidence="5">
    <location>
        <begin position="314"/>
        <end position="337"/>
    </location>
</feature>
<dbReference type="Gene3D" id="3.40.50.410">
    <property type="entry name" value="von Willebrand factor, type A domain"/>
    <property type="match status" value="1"/>
</dbReference>
<dbReference type="InterPro" id="IPR006664">
    <property type="entry name" value="OMP_bac"/>
</dbReference>
<evidence type="ECO:0000256" key="1">
    <source>
        <dbReference type="ARBA" id="ARBA00004442"/>
    </source>
</evidence>
<evidence type="ECO:0000256" key="6">
    <source>
        <dbReference type="SAM" id="SignalP"/>
    </source>
</evidence>
<feature type="chain" id="PRO_5012555585" evidence="6">
    <location>
        <begin position="24"/>
        <end position="337"/>
    </location>
</feature>
<name>A0A212J763_9DELT</name>
<keyword evidence="2 4" id="KW-0472">Membrane</keyword>
<dbReference type="SUPFAM" id="SSF103088">
    <property type="entry name" value="OmpA-like"/>
    <property type="match status" value="1"/>
</dbReference>
<protein>
    <submittedName>
        <fullName evidence="9">OmpA/MotB domain protein</fullName>
    </submittedName>
</protein>
<dbReference type="GO" id="GO:0009279">
    <property type="term" value="C:cell outer membrane"/>
    <property type="evidence" value="ECO:0007669"/>
    <property type="project" value="UniProtKB-SubCell"/>
</dbReference>
<dbReference type="InterPro" id="IPR036465">
    <property type="entry name" value="vWFA_dom_sf"/>
</dbReference>
<evidence type="ECO:0000256" key="5">
    <source>
        <dbReference type="SAM" id="MobiDB-lite"/>
    </source>
</evidence>
<dbReference type="PROSITE" id="PS51123">
    <property type="entry name" value="OMPA_2"/>
    <property type="match status" value="1"/>
</dbReference>
<dbReference type="PRINTS" id="PR01021">
    <property type="entry name" value="OMPADOMAIN"/>
</dbReference>
<evidence type="ECO:0000313" key="9">
    <source>
        <dbReference type="EMBL" id="SBV95244.1"/>
    </source>
</evidence>
<proteinExistence type="predicted"/>
<feature type="compositionally biased region" description="Basic and acidic residues" evidence="5">
    <location>
        <begin position="318"/>
        <end position="337"/>
    </location>
</feature>
<evidence type="ECO:0000259" key="7">
    <source>
        <dbReference type="PROSITE" id="PS50234"/>
    </source>
</evidence>
<dbReference type="PROSITE" id="PS50234">
    <property type="entry name" value="VWFA"/>
    <property type="match status" value="1"/>
</dbReference>
<dbReference type="Gene3D" id="3.30.1330.60">
    <property type="entry name" value="OmpA-like domain"/>
    <property type="match status" value="1"/>
</dbReference>
<dbReference type="InterPro" id="IPR006665">
    <property type="entry name" value="OmpA-like"/>
</dbReference>
<evidence type="ECO:0000259" key="8">
    <source>
        <dbReference type="PROSITE" id="PS51123"/>
    </source>
</evidence>
<keyword evidence="6" id="KW-0732">Signal</keyword>
<gene>
    <name evidence="9" type="ORF">KL86DPRO_10836</name>
</gene>
<comment type="subcellular location">
    <subcellularLocation>
        <location evidence="1">Cell outer membrane</location>
    </subcellularLocation>
</comment>
<dbReference type="Pfam" id="PF00691">
    <property type="entry name" value="OmpA"/>
    <property type="match status" value="1"/>
</dbReference>